<dbReference type="InterPro" id="IPR020841">
    <property type="entry name" value="PKS_Beta-ketoAc_synthase_dom"/>
</dbReference>
<feature type="domain" description="Ketosynthase family 3 (KS3)" evidence="4">
    <location>
        <begin position="9"/>
        <end position="413"/>
    </location>
</feature>
<dbReference type="PANTHER" id="PTHR11712">
    <property type="entry name" value="POLYKETIDE SYNTHASE-RELATED"/>
    <property type="match status" value="1"/>
</dbReference>
<dbReference type="Pfam" id="PF02801">
    <property type="entry name" value="Ketoacyl-synt_C"/>
    <property type="match status" value="1"/>
</dbReference>
<evidence type="ECO:0000313" key="6">
    <source>
        <dbReference type="Proteomes" id="UP000578449"/>
    </source>
</evidence>
<evidence type="ECO:0000256" key="3">
    <source>
        <dbReference type="RuleBase" id="RU003694"/>
    </source>
</evidence>
<keyword evidence="2 3" id="KW-0808">Transferase</keyword>
<gene>
    <name evidence="5" type="ORF">HNP84_002001</name>
</gene>
<keyword evidence="6" id="KW-1185">Reference proteome</keyword>
<dbReference type="AlphaFoldDB" id="A0A840P8F6"/>
<comment type="similarity">
    <text evidence="1 3">Belongs to the thiolase-like superfamily. Beta-ketoacyl-ACP synthases family.</text>
</comment>
<dbReference type="Proteomes" id="UP000578449">
    <property type="component" value="Unassembled WGS sequence"/>
</dbReference>
<dbReference type="FunFam" id="3.40.47.10:FF:000018">
    <property type="entry name" value="3-oxoacyl-[acyl-carrier-protein] synthase 2"/>
    <property type="match status" value="1"/>
</dbReference>
<dbReference type="SMART" id="SM00825">
    <property type="entry name" value="PKS_KS"/>
    <property type="match status" value="1"/>
</dbReference>
<evidence type="ECO:0000259" key="4">
    <source>
        <dbReference type="PROSITE" id="PS52004"/>
    </source>
</evidence>
<dbReference type="PANTHER" id="PTHR11712:SF336">
    <property type="entry name" value="3-OXOACYL-[ACYL-CARRIER-PROTEIN] SYNTHASE, MITOCHONDRIAL"/>
    <property type="match status" value="1"/>
</dbReference>
<dbReference type="GO" id="GO:0004315">
    <property type="term" value="F:3-oxoacyl-[acyl-carrier-protein] synthase activity"/>
    <property type="evidence" value="ECO:0007669"/>
    <property type="project" value="UniProtKB-EC"/>
</dbReference>
<evidence type="ECO:0000256" key="1">
    <source>
        <dbReference type="ARBA" id="ARBA00008467"/>
    </source>
</evidence>
<dbReference type="Pfam" id="PF00109">
    <property type="entry name" value="ketoacyl-synt"/>
    <property type="match status" value="1"/>
</dbReference>
<dbReference type="InterPro" id="IPR018201">
    <property type="entry name" value="Ketoacyl_synth_AS"/>
</dbReference>
<dbReference type="RefSeq" id="WP_185049130.1">
    <property type="nucleotide sequence ID" value="NZ_BAABIX010000063.1"/>
</dbReference>
<dbReference type="InterPro" id="IPR014030">
    <property type="entry name" value="Ketoacyl_synth_N"/>
</dbReference>
<sequence>MTGGGRPDRERVVVTGVGVKSPAGTTVKESLAALLAAESAATTIPELTRAGAVVDFGCTVPEFGRESYLTPKEMRQIDRLNALAIAAAMDAVADSGPHWPASPGRSGVFVGTGIGGLGTMELAAMTHQHRPHRIPAFTVLRVMNSSPAARISARLGVSGLTLTFSTACASGATAIGEAVRRIRSGELTTVLAGGVDAPLTPLVVSAFAAMRALSTRMDVPHEACRPFDDDRDGFVMAEGAAFVVLERLDHAMERGARVYGEVAGYGVNTDTGDLVSPSADGGVAAEVIAMALADAALSPGDIGHVSAHGTSTVLNDRSEARALELIFGEACPPVTAPKGVVGHMIGAAGAFEAAMALLLAREGLVPPVANFRAGRDADRIDLVSGAPRRIPVKPALSTSFGFGGQNTCLVVVPAP</sequence>
<comment type="caution">
    <text evidence="5">The sequence shown here is derived from an EMBL/GenBank/DDBJ whole genome shotgun (WGS) entry which is preliminary data.</text>
</comment>
<dbReference type="PROSITE" id="PS52004">
    <property type="entry name" value="KS3_2"/>
    <property type="match status" value="1"/>
</dbReference>
<organism evidence="5 6">
    <name type="scientific">Thermocatellispora tengchongensis</name>
    <dbReference type="NCBI Taxonomy" id="1073253"/>
    <lineage>
        <taxon>Bacteria</taxon>
        <taxon>Bacillati</taxon>
        <taxon>Actinomycetota</taxon>
        <taxon>Actinomycetes</taxon>
        <taxon>Streptosporangiales</taxon>
        <taxon>Streptosporangiaceae</taxon>
        <taxon>Thermocatellispora</taxon>
    </lineage>
</organism>
<proteinExistence type="inferred from homology"/>
<dbReference type="PROSITE" id="PS00606">
    <property type="entry name" value="KS3_1"/>
    <property type="match status" value="1"/>
</dbReference>
<reference evidence="5 6" key="1">
    <citation type="submission" date="2020-08" db="EMBL/GenBank/DDBJ databases">
        <title>Genomic Encyclopedia of Type Strains, Phase IV (KMG-IV): sequencing the most valuable type-strain genomes for metagenomic binning, comparative biology and taxonomic classification.</title>
        <authorList>
            <person name="Goeker M."/>
        </authorList>
    </citation>
    <scope>NUCLEOTIDE SEQUENCE [LARGE SCALE GENOMIC DNA]</scope>
    <source>
        <strain evidence="5 6">DSM 45615</strain>
    </source>
</reference>
<dbReference type="InterPro" id="IPR016039">
    <property type="entry name" value="Thiolase-like"/>
</dbReference>
<dbReference type="CDD" id="cd00834">
    <property type="entry name" value="KAS_I_II"/>
    <property type="match status" value="1"/>
</dbReference>
<dbReference type="InterPro" id="IPR014031">
    <property type="entry name" value="Ketoacyl_synth_C"/>
</dbReference>
<evidence type="ECO:0000256" key="2">
    <source>
        <dbReference type="ARBA" id="ARBA00022679"/>
    </source>
</evidence>
<keyword evidence="5" id="KW-0012">Acyltransferase</keyword>
<dbReference type="Gene3D" id="3.40.47.10">
    <property type="match status" value="1"/>
</dbReference>
<dbReference type="GO" id="GO:0006633">
    <property type="term" value="P:fatty acid biosynthetic process"/>
    <property type="evidence" value="ECO:0007669"/>
    <property type="project" value="InterPro"/>
</dbReference>
<dbReference type="SUPFAM" id="SSF53901">
    <property type="entry name" value="Thiolase-like"/>
    <property type="match status" value="2"/>
</dbReference>
<dbReference type="EMBL" id="JACHGN010000004">
    <property type="protein sequence ID" value="MBB5132285.1"/>
    <property type="molecule type" value="Genomic_DNA"/>
</dbReference>
<dbReference type="GO" id="GO:0005829">
    <property type="term" value="C:cytosol"/>
    <property type="evidence" value="ECO:0007669"/>
    <property type="project" value="TreeGrafter"/>
</dbReference>
<evidence type="ECO:0000313" key="5">
    <source>
        <dbReference type="EMBL" id="MBB5132285.1"/>
    </source>
</evidence>
<dbReference type="InterPro" id="IPR000794">
    <property type="entry name" value="Beta-ketoacyl_synthase"/>
</dbReference>
<dbReference type="EC" id="2.3.1.179" evidence="5"/>
<name>A0A840P8F6_9ACTN</name>
<accession>A0A840P8F6</accession>
<protein>
    <submittedName>
        <fullName evidence="5">3-oxoacyl-[acyl-carrier-protein] synthase II</fullName>
        <ecNumber evidence="5">2.3.1.179</ecNumber>
    </submittedName>
</protein>